<protein>
    <submittedName>
        <fullName evidence="2">COesterase domain-containing protein</fullName>
    </submittedName>
</protein>
<organism evidence="1 2">
    <name type="scientific">Meloidogyne hapla</name>
    <name type="common">Root-knot nematode worm</name>
    <dbReference type="NCBI Taxonomy" id="6305"/>
    <lineage>
        <taxon>Eukaryota</taxon>
        <taxon>Metazoa</taxon>
        <taxon>Ecdysozoa</taxon>
        <taxon>Nematoda</taxon>
        <taxon>Chromadorea</taxon>
        <taxon>Rhabditida</taxon>
        <taxon>Tylenchina</taxon>
        <taxon>Tylenchomorpha</taxon>
        <taxon>Tylenchoidea</taxon>
        <taxon>Meloidogynidae</taxon>
        <taxon>Meloidogyninae</taxon>
        <taxon>Meloidogyne</taxon>
    </lineage>
</organism>
<dbReference type="Proteomes" id="UP000095281">
    <property type="component" value="Unplaced"/>
</dbReference>
<dbReference type="GO" id="GO:0008375">
    <property type="term" value="F:acetylglucosaminyltransferase activity"/>
    <property type="evidence" value="ECO:0007669"/>
    <property type="project" value="TreeGrafter"/>
</dbReference>
<dbReference type="WBParaSite" id="MhA1_Contig1277.frz3.gene21">
    <property type="protein sequence ID" value="MhA1_Contig1277.frz3.gene21"/>
    <property type="gene ID" value="MhA1_Contig1277.frz3.gene21"/>
</dbReference>
<dbReference type="PANTHER" id="PTHR19297:SF185">
    <property type="entry name" value="BETA-1,3-GALACTOSYL-O-GLYCOSYL-GLYCOPROTEIN BETA-1,6-N-ACETYLGLUCOSAMINYLTRANSFERASE 3"/>
    <property type="match status" value="1"/>
</dbReference>
<keyword evidence="1" id="KW-1185">Reference proteome</keyword>
<name>A0A1I8B3T3_MELHA</name>
<evidence type="ECO:0000313" key="2">
    <source>
        <dbReference type="WBParaSite" id="MhA1_Contig1277.frz3.gene21"/>
    </source>
</evidence>
<dbReference type="AlphaFoldDB" id="A0A1I8B3T3"/>
<dbReference type="PANTHER" id="PTHR19297">
    <property type="entry name" value="GLYCOSYLTRANSFERASE 14 FAMILY MEMBER"/>
    <property type="match status" value="1"/>
</dbReference>
<proteinExistence type="predicted"/>
<accession>A0A1I8B3T3</accession>
<evidence type="ECO:0000313" key="1">
    <source>
        <dbReference type="Proteomes" id="UP000095281"/>
    </source>
</evidence>
<sequence>MINKSFTKFVKGIPSNDEYWCERMAEGNLDYEERKKLEEWKFTDEDKTFINEESKDGEDINQRCTLLKENFLFNDEPLSEEERLYPLAYGLVVYKSAFQVYMMMSAIYHASVGPVGWCEYGVARAVYNCLFYLTKHEHNWKYFQNICPPLTLWKSSMSSLFPREAANEMIASPKVHELMRFLQHTSCSDEAIWATVAGNPQELKISGGFNAAAFFYERMECVKNKKGSVHENIEAELKLMAERHPNEPFLPDNYYISRYQVWGDSNLHKCYGKFVSGSCVYGINDIPILLKRPELVQHKMYLSYQPAGD</sequence>
<reference evidence="2" key="1">
    <citation type="submission" date="2016-11" db="UniProtKB">
        <authorList>
            <consortium name="WormBaseParasite"/>
        </authorList>
    </citation>
    <scope>IDENTIFICATION</scope>
</reference>